<accession>A0A9W6BZI5</accession>
<dbReference type="AlphaFoldDB" id="A0A9W6BZI5"/>
<reference evidence="1 2" key="1">
    <citation type="journal article" date="2023" name="Commun. Biol.">
        <title>Reorganization of the ancestral sex-determining regions during the evolution of trioecy in Pleodorina starrii.</title>
        <authorList>
            <person name="Takahashi K."/>
            <person name="Suzuki S."/>
            <person name="Kawai-Toyooka H."/>
            <person name="Yamamoto K."/>
            <person name="Hamaji T."/>
            <person name="Ootsuki R."/>
            <person name="Yamaguchi H."/>
            <person name="Kawachi M."/>
            <person name="Higashiyama T."/>
            <person name="Nozaki H."/>
        </authorList>
    </citation>
    <scope>NUCLEOTIDE SEQUENCE [LARGE SCALE GENOMIC DNA]</scope>
    <source>
        <strain evidence="1 2">NIES-4479</strain>
    </source>
</reference>
<protein>
    <submittedName>
        <fullName evidence="1">Uncharacterized protein</fullName>
    </submittedName>
</protein>
<dbReference type="Proteomes" id="UP001165080">
    <property type="component" value="Unassembled WGS sequence"/>
</dbReference>
<comment type="caution">
    <text evidence="1">The sequence shown here is derived from an EMBL/GenBank/DDBJ whole genome shotgun (WGS) entry which is preliminary data.</text>
</comment>
<evidence type="ECO:0000313" key="2">
    <source>
        <dbReference type="Proteomes" id="UP001165080"/>
    </source>
</evidence>
<name>A0A9W6BZI5_9CHLO</name>
<sequence length="144" mass="15755">MPLRCTTLVSEVAEVLDGQQPANLTEPCLDLEMLHLLCHGCYSEQLPSKEQQRITKWASSYRITVKQIDAKPVPVAPETQPNILPNAQQRRRQAAAAALDGRAVRRRVKDPVTLSAAVCEGVARYLGPGSGAQQYEVTYDNGAV</sequence>
<gene>
    <name evidence="1" type="primary">PLESTMB000692</name>
    <name evidence="1" type="ORF">PLESTB_001661200</name>
</gene>
<keyword evidence="2" id="KW-1185">Reference proteome</keyword>
<organism evidence="1 2">
    <name type="scientific">Pleodorina starrii</name>
    <dbReference type="NCBI Taxonomy" id="330485"/>
    <lineage>
        <taxon>Eukaryota</taxon>
        <taxon>Viridiplantae</taxon>
        <taxon>Chlorophyta</taxon>
        <taxon>core chlorophytes</taxon>
        <taxon>Chlorophyceae</taxon>
        <taxon>CS clade</taxon>
        <taxon>Chlamydomonadales</taxon>
        <taxon>Volvocaceae</taxon>
        <taxon>Pleodorina</taxon>
    </lineage>
</organism>
<evidence type="ECO:0000313" key="1">
    <source>
        <dbReference type="EMBL" id="GLC60712.1"/>
    </source>
</evidence>
<proteinExistence type="predicted"/>
<dbReference type="EMBL" id="BRXU01000037">
    <property type="protein sequence ID" value="GLC60712.1"/>
    <property type="molecule type" value="Genomic_DNA"/>
</dbReference>